<comment type="caution">
    <text evidence="2">The sequence shown here is derived from an EMBL/GenBank/DDBJ whole genome shotgun (WGS) entry which is preliminary data.</text>
</comment>
<accession>A0A532V0C4</accession>
<dbReference type="EMBL" id="NJBN01000004">
    <property type="protein sequence ID" value="TKJ40660.1"/>
    <property type="molecule type" value="Genomic_DNA"/>
</dbReference>
<reference evidence="2 3" key="1">
    <citation type="submission" date="2017-06" db="EMBL/GenBank/DDBJ databases">
        <title>Novel microbial phyla capable of carbon fixation and sulfur reduction in deep-sea sediments.</title>
        <authorList>
            <person name="Huang J."/>
            <person name="Baker B."/>
            <person name="Wang Y."/>
        </authorList>
    </citation>
    <scope>NUCLEOTIDE SEQUENCE [LARGE SCALE GENOMIC DNA]</scope>
    <source>
        <strain evidence="2">B3_LCP</strain>
    </source>
</reference>
<name>A0A532V0C4_UNCL8</name>
<sequence length="70" mass="8427">MQKKDAYQVITDRICDLLEKGEIPWQRPWNQGNEMPKNLVSQKEYRGINPFILASMRYTSPFWLTFYDLI</sequence>
<organism evidence="2 3">
    <name type="scientific">candidate division LCP-89 bacterium B3_LCP</name>
    <dbReference type="NCBI Taxonomy" id="2012998"/>
    <lineage>
        <taxon>Bacteria</taxon>
        <taxon>Pseudomonadati</taxon>
        <taxon>Bacteria division LCP-89</taxon>
    </lineage>
</organism>
<protein>
    <recommendedName>
        <fullName evidence="1">N-terminal domain-containing protein</fullName>
    </recommendedName>
</protein>
<dbReference type="Proteomes" id="UP000319619">
    <property type="component" value="Unassembled WGS sequence"/>
</dbReference>
<dbReference type="Pfam" id="PF08401">
    <property type="entry name" value="ArdcN"/>
    <property type="match status" value="1"/>
</dbReference>
<dbReference type="InterPro" id="IPR013610">
    <property type="entry name" value="ArdC_N"/>
</dbReference>
<proteinExistence type="predicted"/>
<evidence type="ECO:0000259" key="1">
    <source>
        <dbReference type="Pfam" id="PF08401"/>
    </source>
</evidence>
<dbReference type="AlphaFoldDB" id="A0A532V0C4"/>
<evidence type="ECO:0000313" key="2">
    <source>
        <dbReference type="EMBL" id="TKJ40660.1"/>
    </source>
</evidence>
<gene>
    <name evidence="2" type="ORF">CEE37_06770</name>
</gene>
<evidence type="ECO:0000313" key="3">
    <source>
        <dbReference type="Proteomes" id="UP000319619"/>
    </source>
</evidence>
<feature type="domain" description="N-terminal" evidence="1">
    <location>
        <begin position="4"/>
        <end position="66"/>
    </location>
</feature>
<dbReference type="GO" id="GO:0003697">
    <property type="term" value="F:single-stranded DNA binding"/>
    <property type="evidence" value="ECO:0007669"/>
    <property type="project" value="InterPro"/>
</dbReference>